<dbReference type="Pfam" id="PF07956">
    <property type="entry name" value="DUF1690"/>
    <property type="match status" value="1"/>
</dbReference>
<name>A0A0D2P8H6_HYPSF</name>
<gene>
    <name evidence="2" type="ORF">HYPSUDRAFT_35123</name>
</gene>
<dbReference type="OMA" id="GKSLNCW"/>
<sequence>MGASQSRSDAPDEKVFQNETPISFSPNVVNQLSDRQEATETTPERQSILDGHIRARIRDELEHLRRDEEVVRQEIEQALEKENLDRETSMAGKASEGDGTQAGDVRNSAALLGDLEEVRAKIEKYQSNKKIPEYPEVEQSGNAVAECYKKNKAAALDCWPEVTKFKASVDRLEQAYFRSL</sequence>
<accession>A0A0D2P8H6</accession>
<dbReference type="Proteomes" id="UP000054270">
    <property type="component" value="Unassembled WGS sequence"/>
</dbReference>
<evidence type="ECO:0000313" key="2">
    <source>
        <dbReference type="EMBL" id="KJA27284.1"/>
    </source>
</evidence>
<feature type="compositionally biased region" description="Polar residues" evidence="1">
    <location>
        <begin position="17"/>
        <end position="45"/>
    </location>
</feature>
<feature type="region of interest" description="Disordered" evidence="1">
    <location>
        <begin position="80"/>
        <end position="105"/>
    </location>
</feature>
<protein>
    <recommendedName>
        <fullName evidence="4">MICOS complex subunit mic19</fullName>
    </recommendedName>
</protein>
<dbReference type="InterPro" id="IPR012471">
    <property type="entry name" value="DUF1690"/>
</dbReference>
<organism evidence="2 3">
    <name type="scientific">Hypholoma sublateritium (strain FD-334 SS-4)</name>
    <dbReference type="NCBI Taxonomy" id="945553"/>
    <lineage>
        <taxon>Eukaryota</taxon>
        <taxon>Fungi</taxon>
        <taxon>Dikarya</taxon>
        <taxon>Basidiomycota</taxon>
        <taxon>Agaricomycotina</taxon>
        <taxon>Agaricomycetes</taxon>
        <taxon>Agaricomycetidae</taxon>
        <taxon>Agaricales</taxon>
        <taxon>Agaricineae</taxon>
        <taxon>Strophariaceae</taxon>
        <taxon>Hypholoma</taxon>
    </lineage>
</organism>
<dbReference type="OrthoDB" id="5544375at2759"/>
<feature type="region of interest" description="Disordered" evidence="1">
    <location>
        <begin position="1"/>
        <end position="51"/>
    </location>
</feature>
<proteinExistence type="predicted"/>
<dbReference type="AlphaFoldDB" id="A0A0D2P8H6"/>
<keyword evidence="3" id="KW-1185">Reference proteome</keyword>
<dbReference type="EMBL" id="KN817524">
    <property type="protein sequence ID" value="KJA27284.1"/>
    <property type="molecule type" value="Genomic_DNA"/>
</dbReference>
<reference evidence="3" key="1">
    <citation type="submission" date="2014-04" db="EMBL/GenBank/DDBJ databases">
        <title>Evolutionary Origins and Diversification of the Mycorrhizal Mutualists.</title>
        <authorList>
            <consortium name="DOE Joint Genome Institute"/>
            <consortium name="Mycorrhizal Genomics Consortium"/>
            <person name="Kohler A."/>
            <person name="Kuo A."/>
            <person name="Nagy L.G."/>
            <person name="Floudas D."/>
            <person name="Copeland A."/>
            <person name="Barry K.W."/>
            <person name="Cichocki N."/>
            <person name="Veneault-Fourrey C."/>
            <person name="LaButti K."/>
            <person name="Lindquist E.A."/>
            <person name="Lipzen A."/>
            <person name="Lundell T."/>
            <person name="Morin E."/>
            <person name="Murat C."/>
            <person name="Riley R."/>
            <person name="Ohm R."/>
            <person name="Sun H."/>
            <person name="Tunlid A."/>
            <person name="Henrissat B."/>
            <person name="Grigoriev I.V."/>
            <person name="Hibbett D.S."/>
            <person name="Martin F."/>
        </authorList>
    </citation>
    <scope>NUCLEOTIDE SEQUENCE [LARGE SCALE GENOMIC DNA]</scope>
    <source>
        <strain evidence="3">FD-334 SS-4</strain>
    </source>
</reference>
<evidence type="ECO:0000256" key="1">
    <source>
        <dbReference type="SAM" id="MobiDB-lite"/>
    </source>
</evidence>
<evidence type="ECO:0000313" key="3">
    <source>
        <dbReference type="Proteomes" id="UP000054270"/>
    </source>
</evidence>
<evidence type="ECO:0008006" key="4">
    <source>
        <dbReference type="Google" id="ProtNLM"/>
    </source>
</evidence>